<feature type="transmembrane region" description="Helical" evidence="8">
    <location>
        <begin position="192"/>
        <end position="211"/>
    </location>
</feature>
<dbReference type="SUPFAM" id="SSF103473">
    <property type="entry name" value="MFS general substrate transporter"/>
    <property type="match status" value="1"/>
</dbReference>
<dbReference type="PANTHER" id="PTHR42718:SF9">
    <property type="entry name" value="MAJOR FACILITATOR SUPERFAMILY MULTIDRUG TRANSPORTER MFSC"/>
    <property type="match status" value="1"/>
</dbReference>
<organism evidence="10 11">
    <name type="scientific">Leeia aquatica</name>
    <dbReference type="NCBI Taxonomy" id="2725557"/>
    <lineage>
        <taxon>Bacteria</taxon>
        <taxon>Pseudomonadati</taxon>
        <taxon>Pseudomonadota</taxon>
        <taxon>Betaproteobacteria</taxon>
        <taxon>Neisseriales</taxon>
        <taxon>Leeiaceae</taxon>
        <taxon>Leeia</taxon>
    </lineage>
</organism>
<comment type="caution">
    <text evidence="10">The sequence shown here is derived from an EMBL/GenBank/DDBJ whole genome shotgun (WGS) entry which is preliminary data.</text>
</comment>
<feature type="transmembrane region" description="Helical" evidence="8">
    <location>
        <begin position="297"/>
        <end position="315"/>
    </location>
</feature>
<evidence type="ECO:0000256" key="6">
    <source>
        <dbReference type="ARBA" id="ARBA00022989"/>
    </source>
</evidence>
<dbReference type="RefSeq" id="WP_168877578.1">
    <property type="nucleotide sequence ID" value="NZ_JABAIM010000002.1"/>
</dbReference>
<evidence type="ECO:0000313" key="10">
    <source>
        <dbReference type="EMBL" id="NLR75953.1"/>
    </source>
</evidence>
<dbReference type="AlphaFoldDB" id="A0A847S866"/>
<feature type="transmembrane region" description="Helical" evidence="8">
    <location>
        <begin position="129"/>
        <end position="153"/>
    </location>
</feature>
<keyword evidence="6 8" id="KW-1133">Transmembrane helix</keyword>
<feature type="transmembrane region" description="Helical" evidence="8">
    <location>
        <begin position="159"/>
        <end position="180"/>
    </location>
</feature>
<dbReference type="PRINTS" id="PR01036">
    <property type="entry name" value="TCRTETB"/>
</dbReference>
<evidence type="ECO:0000256" key="7">
    <source>
        <dbReference type="ARBA" id="ARBA00023136"/>
    </source>
</evidence>
<dbReference type="InterPro" id="IPR004638">
    <property type="entry name" value="EmrB-like"/>
</dbReference>
<dbReference type="Proteomes" id="UP000587991">
    <property type="component" value="Unassembled WGS sequence"/>
</dbReference>
<dbReference type="InterPro" id="IPR036259">
    <property type="entry name" value="MFS_trans_sf"/>
</dbReference>
<reference evidence="10 11" key="1">
    <citation type="submission" date="2020-04" db="EMBL/GenBank/DDBJ databases">
        <title>Draft genome of Leeia sp. IMCC25680.</title>
        <authorList>
            <person name="Song J."/>
            <person name="Cho J.-C."/>
        </authorList>
    </citation>
    <scope>NUCLEOTIDE SEQUENCE [LARGE SCALE GENOMIC DNA]</scope>
    <source>
        <strain evidence="10 11">IMCC25680</strain>
    </source>
</reference>
<feature type="transmembrane region" description="Helical" evidence="8">
    <location>
        <begin position="223"/>
        <end position="240"/>
    </location>
</feature>
<sequence>MAWLSVMGSFIAVLMSIMDIQITNAAIEPIQRALNAPLSAGSWLSSVYLMAESLTLPLTAWLTNRLGYPRYALTFIGLFLLSSLLCAHAWDLPSMLLFRALQGIASGALSPFAYTLIIRCLPVQDHPRAIGLFGATVALAPTAGPALGGWLVGTLGWQSLFYINLPIGVLALCMLWPGLRRLPRPQQEERPLDLRGVMLVTIGMGALQYMLGQREAGQGGATAMLWLSAALVLVSLAGFWHHQLRTRYPLIKLSLLEDRALRIACIGTLVSCGSIFAFYFLVPYFLASVHHYSPAQISEVVLVTGLTQMVVLLFSGKIMQRFPLYLVIVAGALLVAVHSLMWAWATWQFVPGWLMVAQVIRGIGHSLLLAPLCVAVTTSIQDPTDAPMAGILFNVSRSLGGAIGLALLSSWVHFRHDAHAASLQVQHLVAHALAQQSHALAFRDTFLLITGVLLLIAAVFGRLYLQQRRSEQTQWQAQPETGQVE</sequence>
<feature type="transmembrane region" description="Helical" evidence="8">
    <location>
        <begin position="322"/>
        <end position="347"/>
    </location>
</feature>
<keyword evidence="4" id="KW-1003">Cell membrane</keyword>
<feature type="transmembrane region" description="Helical" evidence="8">
    <location>
        <begin position="71"/>
        <end position="90"/>
    </location>
</feature>
<feature type="domain" description="Major facilitator superfamily (MFS) profile" evidence="9">
    <location>
        <begin position="5"/>
        <end position="469"/>
    </location>
</feature>
<evidence type="ECO:0000256" key="8">
    <source>
        <dbReference type="SAM" id="Phobius"/>
    </source>
</evidence>
<keyword evidence="11" id="KW-1185">Reference proteome</keyword>
<feature type="transmembrane region" description="Helical" evidence="8">
    <location>
        <begin position="446"/>
        <end position="465"/>
    </location>
</feature>
<name>A0A847S866_9NEIS</name>
<evidence type="ECO:0000256" key="2">
    <source>
        <dbReference type="ARBA" id="ARBA00008537"/>
    </source>
</evidence>
<feature type="transmembrane region" description="Helical" evidence="8">
    <location>
        <begin position="41"/>
        <end position="62"/>
    </location>
</feature>
<protein>
    <submittedName>
        <fullName evidence="10">Multidrug efflux MFS transporter</fullName>
    </submittedName>
</protein>
<dbReference type="Gene3D" id="1.20.1250.20">
    <property type="entry name" value="MFS general substrate transporter like domains"/>
    <property type="match status" value="2"/>
</dbReference>
<dbReference type="PROSITE" id="PS50850">
    <property type="entry name" value="MFS"/>
    <property type="match status" value="1"/>
</dbReference>
<evidence type="ECO:0000259" key="9">
    <source>
        <dbReference type="PROSITE" id="PS50850"/>
    </source>
</evidence>
<comment type="similarity">
    <text evidence="2">Belongs to the major facilitator superfamily. EmrB family.</text>
</comment>
<evidence type="ECO:0000313" key="11">
    <source>
        <dbReference type="Proteomes" id="UP000587991"/>
    </source>
</evidence>
<comment type="subcellular location">
    <subcellularLocation>
        <location evidence="1">Cell membrane</location>
        <topology evidence="1">Multi-pass membrane protein</topology>
    </subcellularLocation>
</comment>
<dbReference type="EMBL" id="JABAIM010000002">
    <property type="protein sequence ID" value="NLR75953.1"/>
    <property type="molecule type" value="Genomic_DNA"/>
</dbReference>
<evidence type="ECO:0000256" key="1">
    <source>
        <dbReference type="ARBA" id="ARBA00004651"/>
    </source>
</evidence>
<dbReference type="InterPro" id="IPR020846">
    <property type="entry name" value="MFS_dom"/>
</dbReference>
<evidence type="ECO:0000256" key="3">
    <source>
        <dbReference type="ARBA" id="ARBA00022448"/>
    </source>
</evidence>
<evidence type="ECO:0000256" key="4">
    <source>
        <dbReference type="ARBA" id="ARBA00022475"/>
    </source>
</evidence>
<keyword evidence="3" id="KW-0813">Transport</keyword>
<gene>
    <name evidence="10" type="ORF">HF682_12365</name>
</gene>
<feature type="transmembrane region" description="Helical" evidence="8">
    <location>
        <begin position="359"/>
        <end position="380"/>
    </location>
</feature>
<feature type="transmembrane region" description="Helical" evidence="8">
    <location>
        <begin position="261"/>
        <end position="285"/>
    </location>
</feature>
<dbReference type="PANTHER" id="PTHR42718">
    <property type="entry name" value="MAJOR FACILITATOR SUPERFAMILY MULTIDRUG TRANSPORTER MFSC"/>
    <property type="match status" value="1"/>
</dbReference>
<feature type="transmembrane region" description="Helical" evidence="8">
    <location>
        <begin position="96"/>
        <end position="117"/>
    </location>
</feature>
<dbReference type="GO" id="GO:0022857">
    <property type="term" value="F:transmembrane transporter activity"/>
    <property type="evidence" value="ECO:0007669"/>
    <property type="project" value="InterPro"/>
</dbReference>
<dbReference type="NCBIfam" id="TIGR00711">
    <property type="entry name" value="efflux_EmrB"/>
    <property type="match status" value="1"/>
</dbReference>
<feature type="transmembrane region" description="Helical" evidence="8">
    <location>
        <begin position="392"/>
        <end position="414"/>
    </location>
</feature>
<dbReference type="GO" id="GO:0005886">
    <property type="term" value="C:plasma membrane"/>
    <property type="evidence" value="ECO:0007669"/>
    <property type="project" value="UniProtKB-SubCell"/>
</dbReference>
<keyword evidence="5 8" id="KW-0812">Transmembrane</keyword>
<accession>A0A847S866</accession>
<proteinExistence type="inferred from homology"/>
<evidence type="ECO:0000256" key="5">
    <source>
        <dbReference type="ARBA" id="ARBA00022692"/>
    </source>
</evidence>
<dbReference type="Pfam" id="PF07690">
    <property type="entry name" value="MFS_1"/>
    <property type="match status" value="1"/>
</dbReference>
<keyword evidence="7 8" id="KW-0472">Membrane</keyword>
<dbReference type="InterPro" id="IPR011701">
    <property type="entry name" value="MFS"/>
</dbReference>